<feature type="transmembrane region" description="Helical" evidence="4">
    <location>
        <begin position="290"/>
        <end position="308"/>
    </location>
</feature>
<dbReference type="STRING" id="198092.SAMN02745194_01078"/>
<organism evidence="5 6">
    <name type="scientific">Muricoccus roseus</name>
    <dbReference type="NCBI Taxonomy" id="198092"/>
    <lineage>
        <taxon>Bacteria</taxon>
        <taxon>Pseudomonadati</taxon>
        <taxon>Pseudomonadota</taxon>
        <taxon>Alphaproteobacteria</taxon>
        <taxon>Acetobacterales</taxon>
        <taxon>Roseomonadaceae</taxon>
        <taxon>Muricoccus</taxon>
    </lineage>
</organism>
<evidence type="ECO:0000256" key="2">
    <source>
        <dbReference type="ARBA" id="ARBA00022989"/>
    </source>
</evidence>
<dbReference type="PANTHER" id="PTHR43596:SF1">
    <property type="entry name" value="ADP,ATP CARRIER PROTEIN"/>
    <property type="match status" value="1"/>
</dbReference>
<dbReference type="OrthoDB" id="199378at2"/>
<dbReference type="Pfam" id="PF07690">
    <property type="entry name" value="MFS_1"/>
    <property type="match status" value="1"/>
</dbReference>
<dbReference type="InterPro" id="IPR011701">
    <property type="entry name" value="MFS"/>
</dbReference>
<feature type="transmembrane region" description="Helical" evidence="4">
    <location>
        <begin position="410"/>
        <end position="430"/>
    </location>
</feature>
<dbReference type="InterPro" id="IPR036259">
    <property type="entry name" value="MFS_trans_sf"/>
</dbReference>
<dbReference type="EMBL" id="FQZF01000005">
    <property type="protein sequence ID" value="SHI79570.1"/>
    <property type="molecule type" value="Genomic_DNA"/>
</dbReference>
<feature type="transmembrane region" description="Helical" evidence="4">
    <location>
        <begin position="163"/>
        <end position="185"/>
    </location>
</feature>
<dbReference type="RefSeq" id="WP_086061921.1">
    <property type="nucleotide sequence ID" value="NZ_FQZF01000005.1"/>
</dbReference>
<evidence type="ECO:0000256" key="1">
    <source>
        <dbReference type="ARBA" id="ARBA00022692"/>
    </source>
</evidence>
<feature type="transmembrane region" description="Helical" evidence="4">
    <location>
        <begin position="250"/>
        <end position="270"/>
    </location>
</feature>
<feature type="transmembrane region" description="Helical" evidence="4">
    <location>
        <begin position="191"/>
        <end position="213"/>
    </location>
</feature>
<dbReference type="AlphaFoldDB" id="A0A1M6E2H7"/>
<dbReference type="Proteomes" id="UP000184387">
    <property type="component" value="Unassembled WGS sequence"/>
</dbReference>
<feature type="transmembrane region" description="Helical" evidence="4">
    <location>
        <begin position="320"/>
        <end position="351"/>
    </location>
</feature>
<name>A0A1M6E2H7_9PROT</name>
<dbReference type="SUPFAM" id="SSF103473">
    <property type="entry name" value="MFS general substrate transporter"/>
    <property type="match status" value="1"/>
</dbReference>
<reference evidence="5 6" key="1">
    <citation type="submission" date="2016-11" db="EMBL/GenBank/DDBJ databases">
        <authorList>
            <person name="Jaros S."/>
            <person name="Januszkiewicz K."/>
            <person name="Wedrychowicz H."/>
        </authorList>
    </citation>
    <scope>NUCLEOTIDE SEQUENCE [LARGE SCALE GENOMIC DNA]</scope>
    <source>
        <strain evidence="5 6">DSM 14916</strain>
    </source>
</reference>
<keyword evidence="2 4" id="KW-1133">Transmembrane helix</keyword>
<evidence type="ECO:0000313" key="6">
    <source>
        <dbReference type="Proteomes" id="UP000184387"/>
    </source>
</evidence>
<protein>
    <submittedName>
        <fullName evidence="5">ATP:ADP antiporter, AAA family</fullName>
    </submittedName>
</protein>
<keyword evidence="6" id="KW-1185">Reference proteome</keyword>
<gene>
    <name evidence="5" type="ORF">SAMN02745194_01078</name>
</gene>
<keyword evidence="1 4" id="KW-0812">Transmembrane</keyword>
<evidence type="ECO:0000313" key="5">
    <source>
        <dbReference type="EMBL" id="SHI79570.1"/>
    </source>
</evidence>
<feature type="transmembrane region" description="Helical" evidence="4">
    <location>
        <begin position="132"/>
        <end position="151"/>
    </location>
</feature>
<evidence type="ECO:0000256" key="4">
    <source>
        <dbReference type="SAM" id="Phobius"/>
    </source>
</evidence>
<proteinExistence type="predicted"/>
<evidence type="ECO:0000256" key="3">
    <source>
        <dbReference type="ARBA" id="ARBA00023136"/>
    </source>
</evidence>
<keyword evidence="3 4" id="KW-0472">Membrane</keyword>
<feature type="transmembrane region" description="Helical" evidence="4">
    <location>
        <begin position="72"/>
        <end position="91"/>
    </location>
</feature>
<dbReference type="Gene3D" id="1.20.1250.20">
    <property type="entry name" value="MFS general substrate transporter like domains"/>
    <property type="match status" value="1"/>
</dbReference>
<accession>A0A1M6E2H7</accession>
<dbReference type="GO" id="GO:0022857">
    <property type="term" value="F:transmembrane transporter activity"/>
    <property type="evidence" value="ECO:0007669"/>
    <property type="project" value="InterPro"/>
</dbReference>
<dbReference type="PANTHER" id="PTHR43596">
    <property type="entry name" value="ADP,ATP CARRIER PROTEIN"/>
    <property type="match status" value="1"/>
</dbReference>
<feature type="transmembrane region" description="Helical" evidence="4">
    <location>
        <begin position="34"/>
        <end position="52"/>
    </location>
</feature>
<sequence>MRSDAPGGATAPGPRPPEDRGWIGRVLVAAPGELLPVLVGFLLFFLLFASYFMLRPVRETFGIAGGVNNLQWLFLATFLATLVVLPAYGWLSNRVPRRQLLAVCYGASAVTLIGFGFVLLIDPEDVWAGRVFYVWLSVFNLFVISLAWSVMADVFEPEQAKRLFGQIAAGASLGGLAGPLLSTALVAPLGLAGLLFLSAAMLLGTLLCAAWLFRWRERQGWKAMPTGESADRAMRGSILAGLTLVLRSPYMLGIALFVILLASVSTFLYFEQARLVRATFPSRVQQTQVFGTIDAVVQTLTILIQVFVTGRLTRKLGVGVLLTAVPLGMAVGFGALALAPTFGVLVVVMVLRRVGEYALVRPGREMLFTTVDAETKYKAKNAIDTVVYRGGDAVSSWIKTGVDAISSSPVAAMVVGAAIAASWAATGYALGRRAEREEGASRRLERAAV</sequence>
<feature type="transmembrane region" description="Helical" evidence="4">
    <location>
        <begin position="100"/>
        <end position="120"/>
    </location>
</feature>